<keyword evidence="2" id="KW-1185">Reference proteome</keyword>
<dbReference type="EMBL" id="BAAAUX010000001">
    <property type="protein sequence ID" value="GAA2773455.1"/>
    <property type="molecule type" value="Genomic_DNA"/>
</dbReference>
<gene>
    <name evidence="1" type="ORF">GCM10010470_01440</name>
</gene>
<accession>A0ABN3V0G5</accession>
<dbReference type="RefSeq" id="WP_344677330.1">
    <property type="nucleotide sequence ID" value="NZ_BAAAUX010000001.1"/>
</dbReference>
<organism evidence="1 2">
    <name type="scientific">Saccharopolyspora taberi</name>
    <dbReference type="NCBI Taxonomy" id="60895"/>
    <lineage>
        <taxon>Bacteria</taxon>
        <taxon>Bacillati</taxon>
        <taxon>Actinomycetota</taxon>
        <taxon>Actinomycetes</taxon>
        <taxon>Pseudonocardiales</taxon>
        <taxon>Pseudonocardiaceae</taxon>
        <taxon>Saccharopolyspora</taxon>
    </lineage>
</organism>
<name>A0ABN3V0G5_9PSEU</name>
<protein>
    <submittedName>
        <fullName evidence="1">Uncharacterized protein</fullName>
    </submittedName>
</protein>
<evidence type="ECO:0000313" key="1">
    <source>
        <dbReference type="EMBL" id="GAA2773455.1"/>
    </source>
</evidence>
<dbReference type="Proteomes" id="UP001500979">
    <property type="component" value="Unassembled WGS sequence"/>
</dbReference>
<comment type="caution">
    <text evidence="1">The sequence shown here is derived from an EMBL/GenBank/DDBJ whole genome shotgun (WGS) entry which is preliminary data.</text>
</comment>
<reference evidence="1 2" key="1">
    <citation type="journal article" date="2019" name="Int. J. Syst. Evol. Microbiol.">
        <title>The Global Catalogue of Microorganisms (GCM) 10K type strain sequencing project: providing services to taxonomists for standard genome sequencing and annotation.</title>
        <authorList>
            <consortium name="The Broad Institute Genomics Platform"/>
            <consortium name="The Broad Institute Genome Sequencing Center for Infectious Disease"/>
            <person name="Wu L."/>
            <person name="Ma J."/>
        </authorList>
    </citation>
    <scope>NUCLEOTIDE SEQUENCE [LARGE SCALE GENOMIC DNA]</scope>
    <source>
        <strain evidence="1 2">JCM 9383</strain>
    </source>
</reference>
<proteinExistence type="predicted"/>
<evidence type="ECO:0000313" key="2">
    <source>
        <dbReference type="Proteomes" id="UP001500979"/>
    </source>
</evidence>
<sequence length="110" mass="11946">MAFAIPQYQSAQATLESTRNQSERLGGIYALERIARYSPPDHPSVVNVLATFARETSRTLTFFDFRGVRFSGTPISAAKLDYTIFTASALTDTGLIISNLVAKGATVIGR</sequence>